<dbReference type="OrthoDB" id="550633at2759"/>
<feature type="compositionally biased region" description="Gly residues" evidence="2">
    <location>
        <begin position="960"/>
        <end position="971"/>
    </location>
</feature>
<reference evidence="5 6" key="1">
    <citation type="journal article" date="2018" name="Sci. Rep.">
        <title>Raphidocelis subcapitata (=Pseudokirchneriella subcapitata) provides an insight into genome evolution and environmental adaptations in the Sphaeropleales.</title>
        <authorList>
            <person name="Suzuki S."/>
            <person name="Yamaguchi H."/>
            <person name="Nakajima N."/>
            <person name="Kawachi M."/>
        </authorList>
    </citation>
    <scope>NUCLEOTIDE SEQUENCE [LARGE SCALE GENOMIC DNA]</scope>
    <source>
        <strain evidence="5 6">NIES-35</strain>
    </source>
</reference>
<dbReference type="SUPFAM" id="SSF52058">
    <property type="entry name" value="L domain-like"/>
    <property type="match status" value="1"/>
</dbReference>
<dbReference type="Gene3D" id="3.80.10.10">
    <property type="entry name" value="Ribonuclease Inhibitor"/>
    <property type="match status" value="2"/>
</dbReference>
<evidence type="ECO:0000313" key="6">
    <source>
        <dbReference type="Proteomes" id="UP000247498"/>
    </source>
</evidence>
<dbReference type="SUPFAM" id="SSF52047">
    <property type="entry name" value="RNI-like"/>
    <property type="match status" value="1"/>
</dbReference>
<organism evidence="5 6">
    <name type="scientific">Raphidocelis subcapitata</name>
    <dbReference type="NCBI Taxonomy" id="307507"/>
    <lineage>
        <taxon>Eukaryota</taxon>
        <taxon>Viridiplantae</taxon>
        <taxon>Chlorophyta</taxon>
        <taxon>core chlorophytes</taxon>
        <taxon>Chlorophyceae</taxon>
        <taxon>CS clade</taxon>
        <taxon>Sphaeropleales</taxon>
        <taxon>Selenastraceae</taxon>
        <taxon>Raphidocelis</taxon>
    </lineage>
</organism>
<evidence type="ECO:0000256" key="4">
    <source>
        <dbReference type="SAM" id="SignalP"/>
    </source>
</evidence>
<protein>
    <submittedName>
        <fullName evidence="5">Uncharacterized protein</fullName>
    </submittedName>
</protein>
<gene>
    <name evidence="5" type="ORF">Rsub_12352</name>
</gene>
<keyword evidence="3" id="KW-0472">Membrane</keyword>
<accession>A0A2V0PIK6</accession>
<dbReference type="PANTHER" id="PTHR48057:SF7">
    <property type="entry name" value="LEUCINE-RICH REPEAT SERINE_THREONINE-PROTEIN KINASE 1"/>
    <property type="match status" value="1"/>
</dbReference>
<evidence type="ECO:0000256" key="3">
    <source>
        <dbReference type="SAM" id="Phobius"/>
    </source>
</evidence>
<name>A0A2V0PIK6_9CHLO</name>
<keyword evidence="4" id="KW-0732">Signal</keyword>
<dbReference type="InParanoid" id="A0A2V0PIK6"/>
<keyword evidence="3" id="KW-0812">Transmembrane</keyword>
<feature type="compositionally biased region" description="Low complexity" evidence="2">
    <location>
        <begin position="559"/>
        <end position="584"/>
    </location>
</feature>
<evidence type="ECO:0000256" key="1">
    <source>
        <dbReference type="ARBA" id="ARBA00004430"/>
    </source>
</evidence>
<keyword evidence="3" id="KW-1133">Transmembrane helix</keyword>
<feature type="chain" id="PRO_5015890658" evidence="4">
    <location>
        <begin position="25"/>
        <end position="1019"/>
    </location>
</feature>
<comment type="subcellular location">
    <subcellularLocation>
        <location evidence="1">Cytoplasm</location>
        <location evidence="1">Cytoskeleton</location>
        <location evidence="1">Cilium axoneme</location>
    </subcellularLocation>
</comment>
<dbReference type="InterPro" id="IPR052595">
    <property type="entry name" value="LRRC69/RLP"/>
</dbReference>
<dbReference type="GO" id="GO:0005930">
    <property type="term" value="C:axoneme"/>
    <property type="evidence" value="ECO:0007669"/>
    <property type="project" value="UniProtKB-SubCell"/>
</dbReference>
<dbReference type="STRING" id="307507.A0A2V0PIK6"/>
<feature type="signal peptide" evidence="4">
    <location>
        <begin position="1"/>
        <end position="24"/>
    </location>
</feature>
<dbReference type="PANTHER" id="PTHR48057">
    <property type="entry name" value="LEUCINE-RICH REPEAT SERINE/THREONINE-PROTEIN KINASE 1"/>
    <property type="match status" value="1"/>
</dbReference>
<dbReference type="EMBL" id="BDRX01000162">
    <property type="protein sequence ID" value="GBF99546.1"/>
    <property type="molecule type" value="Genomic_DNA"/>
</dbReference>
<evidence type="ECO:0000313" key="5">
    <source>
        <dbReference type="EMBL" id="GBF99546.1"/>
    </source>
</evidence>
<feature type="region of interest" description="Disordered" evidence="2">
    <location>
        <begin position="489"/>
        <end position="622"/>
    </location>
</feature>
<dbReference type="InterPro" id="IPR032675">
    <property type="entry name" value="LRR_dom_sf"/>
</dbReference>
<feature type="region of interest" description="Disordered" evidence="2">
    <location>
        <begin position="952"/>
        <end position="972"/>
    </location>
</feature>
<dbReference type="InterPro" id="IPR001611">
    <property type="entry name" value="Leu-rich_rpt"/>
</dbReference>
<comment type="caution">
    <text evidence="5">The sequence shown here is derived from an EMBL/GenBank/DDBJ whole genome shotgun (WGS) entry which is preliminary data.</text>
</comment>
<feature type="region of interest" description="Disordered" evidence="2">
    <location>
        <begin position="882"/>
        <end position="914"/>
    </location>
</feature>
<dbReference type="AlphaFoldDB" id="A0A2V0PIK6"/>
<dbReference type="Pfam" id="PF00560">
    <property type="entry name" value="LRR_1"/>
    <property type="match status" value="2"/>
</dbReference>
<feature type="transmembrane region" description="Helical" evidence="3">
    <location>
        <begin position="919"/>
        <end position="941"/>
    </location>
</feature>
<proteinExistence type="predicted"/>
<sequence length="1019" mass="103033">MRSGRAAPLLGAAVALSLVLLAASQPTRWPGDGATVRALRLLDVPGCQAGGLRPSMFLIGGLDASCRLQGMIGTDESISVTFVVPPKASAPPDAAPGTYDLMVQLRTVGGLAELGLVTPQGKESPVPDFLGPLPAEYMAKHPGSYTIKVVKPIGYKRSTSFSLQILTPLASTRLVDEEVSIMADLSDQCCPKDGSSNGTALGFDDFCSEALASAISPSRTLKDDLCRLAPITCTSDGRIQQLALPGVGLDCRGKGLPPSFSGLSALQTLDLAFNSIGGSADDLAEVLGAMPSLRRAFLRYTDISGVPPCGLVDNPSLVLLSISGNPKLTGTMPACYLNDATLEELYFSQTGLTGRLPNVIPATSPLRVLFAIGTAEPGAPAFSGPIPTTLSNARNLTQLDLSNNALEGPIPPLPPALQLFNGSANKLTSIPALPDGLAVFDASFNELVGTVPSVGPNLELLALDSNKLSGPLPELRAARRRMTRRLAQVTALGPNGQPVEQQGDQEGDAVDAGDQGDQGDYAEGEGDNATTAPGGPTTRSPTGVIPPTRATNPTGMVGPTGTSGRGASTATVLGPAARPTIGPAGPTPPGGPQPGDDAATGNGDYAADYTADGPGGNDDTPAAVADKAAAVRAAAKAAEAEVAGAPQLRAVFMAGNRVSGTIPASWATVPKRLEALDLAGNQLTGPLPDKWALPRLYIMGVRDNQLKGTIPTSLAKLPTLVYLDARNNSFGGDLTPLAQALAANGSAPLMHLDLSANKFEGEIPQAFAEAPMFTTPGMVLLNGFPARRTLNLGNNSFSGAFPTWLVDALPAATNSCSCLVAVRVNGPQDSLECPSAAAAAPLKKGLDEETSSLLDLYAFNCSEGPQRYSLLSVIDGTKKPAVAPSQPLPGGAADAPLGRAGAAQQAQAGGGGGPNPGTVAGAVIGSVGGVGLLGAAAVLLARRSQRLKRAGWNKETLDGPPGGLGGPGGPGADAPGNRALLGGGWGARVAAMDSAAFGVMPSAGAPAGASNGGVELTRA</sequence>
<feature type="compositionally biased region" description="Low complexity" evidence="2">
    <location>
        <begin position="888"/>
        <end position="907"/>
    </location>
</feature>
<dbReference type="Proteomes" id="UP000247498">
    <property type="component" value="Unassembled WGS sequence"/>
</dbReference>
<keyword evidence="6" id="KW-1185">Reference proteome</keyword>
<dbReference type="PROSITE" id="PS51450">
    <property type="entry name" value="LRR"/>
    <property type="match status" value="1"/>
</dbReference>
<evidence type="ECO:0000256" key="2">
    <source>
        <dbReference type="SAM" id="MobiDB-lite"/>
    </source>
</evidence>